<dbReference type="InterPro" id="IPR009057">
    <property type="entry name" value="Homeodomain-like_sf"/>
</dbReference>
<dbReference type="Gene3D" id="1.10.10.60">
    <property type="entry name" value="Homeodomain-like"/>
    <property type="match status" value="2"/>
</dbReference>
<dbReference type="CDD" id="cd03138">
    <property type="entry name" value="GATase1_AraC_2"/>
    <property type="match status" value="1"/>
</dbReference>
<evidence type="ECO:0000256" key="2">
    <source>
        <dbReference type="ARBA" id="ARBA00023163"/>
    </source>
</evidence>
<dbReference type="InterPro" id="IPR029062">
    <property type="entry name" value="Class_I_gatase-like"/>
</dbReference>
<proteinExistence type="predicted"/>
<dbReference type="InterPro" id="IPR052158">
    <property type="entry name" value="INH-QAR"/>
</dbReference>
<dbReference type="InParanoid" id="A0A2U3MZA9"/>
<keyword evidence="5" id="KW-1185">Reference proteome</keyword>
<keyword evidence="1" id="KW-0805">Transcription regulation</keyword>
<dbReference type="GO" id="GO:0003700">
    <property type="term" value="F:DNA-binding transcription factor activity"/>
    <property type="evidence" value="ECO:0007669"/>
    <property type="project" value="InterPro"/>
</dbReference>
<organism evidence="4 5">
    <name type="scientific">Acinetobacter stercoris</name>
    <dbReference type="NCBI Taxonomy" id="2126983"/>
    <lineage>
        <taxon>Bacteria</taxon>
        <taxon>Pseudomonadati</taxon>
        <taxon>Pseudomonadota</taxon>
        <taxon>Gammaproteobacteria</taxon>
        <taxon>Moraxellales</taxon>
        <taxon>Moraxellaceae</taxon>
        <taxon>Acinetobacter</taxon>
    </lineage>
</organism>
<dbReference type="AlphaFoldDB" id="A0A2U3MZA9"/>
<evidence type="ECO:0000313" key="4">
    <source>
        <dbReference type="EMBL" id="SPL70639.1"/>
    </source>
</evidence>
<reference evidence="5" key="1">
    <citation type="submission" date="2018-03" db="EMBL/GenBank/DDBJ databases">
        <authorList>
            <person name="Blom J."/>
        </authorList>
    </citation>
    <scope>NUCLEOTIDE SEQUENCE [LARGE SCALE GENOMIC DNA]</scope>
    <source>
        <strain evidence="5">KPC-SM-21</strain>
    </source>
</reference>
<protein>
    <submittedName>
        <fullName evidence="4">HTH-type transcriptional regulator CdhR</fullName>
    </submittedName>
</protein>
<dbReference type="PANTHER" id="PTHR43130">
    <property type="entry name" value="ARAC-FAMILY TRANSCRIPTIONAL REGULATOR"/>
    <property type="match status" value="1"/>
</dbReference>
<dbReference type="InterPro" id="IPR018060">
    <property type="entry name" value="HTH_AraC"/>
</dbReference>
<dbReference type="Gene3D" id="3.40.50.880">
    <property type="match status" value="1"/>
</dbReference>
<dbReference type="Proteomes" id="UP000245974">
    <property type="component" value="Unassembled WGS sequence"/>
</dbReference>
<dbReference type="SUPFAM" id="SSF52317">
    <property type="entry name" value="Class I glutamine amidotransferase-like"/>
    <property type="match status" value="1"/>
</dbReference>
<evidence type="ECO:0000259" key="3">
    <source>
        <dbReference type="PROSITE" id="PS01124"/>
    </source>
</evidence>
<dbReference type="Pfam" id="PF01965">
    <property type="entry name" value="DJ-1_PfpI"/>
    <property type="match status" value="1"/>
</dbReference>
<dbReference type="Pfam" id="PF12833">
    <property type="entry name" value="HTH_18"/>
    <property type="match status" value="1"/>
</dbReference>
<evidence type="ECO:0000313" key="5">
    <source>
        <dbReference type="Proteomes" id="UP000245974"/>
    </source>
</evidence>
<keyword evidence="2" id="KW-0804">Transcription</keyword>
<dbReference type="EMBL" id="OOGT01000072">
    <property type="protein sequence ID" value="SPL70639.1"/>
    <property type="molecule type" value="Genomic_DNA"/>
</dbReference>
<accession>A0A2U3MZA9</accession>
<dbReference type="SMART" id="SM00342">
    <property type="entry name" value="HTH_ARAC"/>
    <property type="match status" value="1"/>
</dbReference>
<name>A0A2U3MZA9_9GAMM</name>
<evidence type="ECO:0000256" key="1">
    <source>
        <dbReference type="ARBA" id="ARBA00023015"/>
    </source>
</evidence>
<dbReference type="SUPFAM" id="SSF46689">
    <property type="entry name" value="Homeodomain-like"/>
    <property type="match status" value="2"/>
</dbReference>
<sequence length="338" mass="38816">MTLIGLKTTNIQMIKVTLVGFDGVLASALTGILDLFSMAGVSWNRIQKREIERLFHVNIASKNAGVIQCINGMRIQSNLAFCEIYDTDLVVIPTIGADIQDVLNNNPELLEFIQHAHQNTWMIAGNCTGNFILAEAGILNGRCATTHWGFQDDFKKRYPEVLLHADQLVTRDEHIYCAGGGIAWFDLGLHFIERFYGFEVAIETAKSFVIDYRRESQLSYSLLKIAKPHQDILIQDIQNWMSLNFSEEFSIDTIAEKFNITPRTLIRRFKNALDITPNVYIQILRVEAAQKQLEETQHSIEQIMQAVGYHDLSSFRRLFFKKTGLTPLEYRKRFSRRY</sequence>
<dbReference type="GO" id="GO:0043565">
    <property type="term" value="F:sequence-specific DNA binding"/>
    <property type="evidence" value="ECO:0007669"/>
    <property type="project" value="InterPro"/>
</dbReference>
<dbReference type="InterPro" id="IPR002818">
    <property type="entry name" value="DJ-1/PfpI"/>
</dbReference>
<gene>
    <name evidence="4" type="primary">cdhR_1</name>
    <name evidence="4" type="ORF">KPC_1817</name>
</gene>
<dbReference type="PROSITE" id="PS01124">
    <property type="entry name" value="HTH_ARAC_FAMILY_2"/>
    <property type="match status" value="1"/>
</dbReference>
<feature type="domain" description="HTH araC/xylS-type" evidence="3">
    <location>
        <begin position="235"/>
        <end position="333"/>
    </location>
</feature>
<dbReference type="PANTHER" id="PTHR43130:SF11">
    <property type="entry name" value="TRANSCRIPTIONAL REGULATORY PROTEIN"/>
    <property type="match status" value="1"/>
</dbReference>